<accession>A0A833MAU8</accession>
<organism evidence="1 2">
    <name type="scientific">Alkaliphilus serpentinus</name>
    <dbReference type="NCBI Taxonomy" id="1482731"/>
    <lineage>
        <taxon>Bacteria</taxon>
        <taxon>Bacillati</taxon>
        <taxon>Bacillota</taxon>
        <taxon>Clostridia</taxon>
        <taxon>Peptostreptococcales</taxon>
        <taxon>Natronincolaceae</taxon>
        <taxon>Alkaliphilus</taxon>
    </lineage>
</organism>
<protein>
    <submittedName>
        <fullName evidence="1">Osmotically inducible protein OsmC</fullName>
    </submittedName>
</protein>
<name>A0A833MAU8_9FIRM</name>
<dbReference type="InterPro" id="IPR036102">
    <property type="entry name" value="OsmC/Ohrsf"/>
</dbReference>
<dbReference type="InterPro" id="IPR015946">
    <property type="entry name" value="KH_dom-like_a/b"/>
</dbReference>
<proteinExistence type="predicted"/>
<comment type="caution">
    <text evidence="1">The sequence shown here is derived from an EMBL/GenBank/DDBJ whole genome shotgun (WGS) entry which is preliminary data.</text>
</comment>
<dbReference type="SUPFAM" id="SSF82784">
    <property type="entry name" value="OsmC-like"/>
    <property type="match status" value="1"/>
</dbReference>
<reference evidence="1 2" key="1">
    <citation type="submission" date="2019-10" db="EMBL/GenBank/DDBJ databases">
        <title>Alkaliphilus serpentinus sp. nov. and Alkaliphilus pronyensis sp. nov., two novel anaerobic alkaliphilic species isolated from the serpentinized-hosted hydrothermal field of the Prony Bay (New Caledonia).</title>
        <authorList>
            <person name="Postec A."/>
        </authorList>
    </citation>
    <scope>NUCLEOTIDE SEQUENCE [LARGE SCALE GENOMIC DNA]</scope>
    <source>
        <strain evidence="1 2">LacT</strain>
    </source>
</reference>
<dbReference type="Proteomes" id="UP000465601">
    <property type="component" value="Unassembled WGS sequence"/>
</dbReference>
<sequence>MPLIEVSFPGGKRVDANIKGFTVATDQPVRGGGEGSAPSPFDLFLSSIATCAGIYALGFCQSKGIDTEGLKLTLDTVVNSEEGLIEEVHLNLTLPDNFPQKYEAAIIRSMDMCAVKKHMFTPPEFNIKTHR</sequence>
<dbReference type="OrthoDB" id="290036at2"/>
<keyword evidence="2" id="KW-1185">Reference proteome</keyword>
<dbReference type="PANTHER" id="PTHR39624:SF2">
    <property type="entry name" value="OSMC-LIKE PROTEIN"/>
    <property type="match status" value="1"/>
</dbReference>
<dbReference type="Gene3D" id="3.30.300.20">
    <property type="match status" value="1"/>
</dbReference>
<dbReference type="EMBL" id="WBZB01000013">
    <property type="protein sequence ID" value="KAB3531578.1"/>
    <property type="molecule type" value="Genomic_DNA"/>
</dbReference>
<dbReference type="PANTHER" id="PTHR39624">
    <property type="entry name" value="PROTEIN INVOLVED IN RIMO-MEDIATED BETA-METHYLTHIOLATION OF RIBOSOMAL PROTEIN S12 YCAO"/>
    <property type="match status" value="1"/>
</dbReference>
<evidence type="ECO:0000313" key="1">
    <source>
        <dbReference type="EMBL" id="KAB3531578.1"/>
    </source>
</evidence>
<dbReference type="Pfam" id="PF02566">
    <property type="entry name" value="OsmC"/>
    <property type="match status" value="1"/>
</dbReference>
<dbReference type="InterPro" id="IPR003718">
    <property type="entry name" value="OsmC/Ohr_fam"/>
</dbReference>
<dbReference type="RefSeq" id="WP_151865306.1">
    <property type="nucleotide sequence ID" value="NZ_WBZB01000013.1"/>
</dbReference>
<dbReference type="AlphaFoldDB" id="A0A833MAU8"/>
<evidence type="ECO:0000313" key="2">
    <source>
        <dbReference type="Proteomes" id="UP000465601"/>
    </source>
</evidence>
<gene>
    <name evidence="1" type="ORF">F8153_05230</name>
</gene>